<sequence length="47" mass="4884">MSVTGLCQICERETASHTCPGCGAVVCDDHWDGERRLCADCAAGANA</sequence>
<dbReference type="AlphaFoldDB" id="A0A8T8WCK8"/>
<dbReference type="RefSeq" id="WP_222607302.1">
    <property type="nucleotide sequence ID" value="NZ_CP081958.1"/>
</dbReference>
<organism evidence="1 2">
    <name type="scientific">Halobaculum magnesiiphilum</name>
    <dbReference type="NCBI Taxonomy" id="1017351"/>
    <lineage>
        <taxon>Archaea</taxon>
        <taxon>Methanobacteriati</taxon>
        <taxon>Methanobacteriota</taxon>
        <taxon>Stenosarchaea group</taxon>
        <taxon>Halobacteria</taxon>
        <taxon>Halobacteriales</taxon>
        <taxon>Haloferacaceae</taxon>
        <taxon>Halobaculum</taxon>
    </lineage>
</organism>
<proteinExistence type="predicted"/>
<name>A0A8T8WCK8_9EURY</name>
<protein>
    <recommendedName>
        <fullName evidence="3">HIT zinc finger</fullName>
    </recommendedName>
</protein>
<reference evidence="1 2" key="1">
    <citation type="journal article" date="2021" name="Int. J. Syst. Evol. Microbiol.">
        <title>Halobaculum halophilum sp. nov. and Halobaculum salinum sp. nov., isolated from salt lake and saline soil.</title>
        <authorList>
            <person name="Cui H.L."/>
            <person name="Shi X.W."/>
            <person name="Yin X.M."/>
            <person name="Yang X.Y."/>
            <person name="Hou J."/>
            <person name="Zhu L."/>
        </authorList>
    </citation>
    <scope>NUCLEOTIDE SEQUENCE [LARGE SCALE GENOMIC DNA]</scope>
    <source>
        <strain evidence="1 2">NBRC 109044</strain>
    </source>
</reference>
<gene>
    <name evidence="1" type="ORF">K6T50_14645</name>
</gene>
<evidence type="ECO:0008006" key="3">
    <source>
        <dbReference type="Google" id="ProtNLM"/>
    </source>
</evidence>
<evidence type="ECO:0000313" key="2">
    <source>
        <dbReference type="Proteomes" id="UP000826254"/>
    </source>
</evidence>
<accession>A0A8T8WCK8</accession>
<dbReference type="Proteomes" id="UP000826254">
    <property type="component" value="Chromosome"/>
</dbReference>
<evidence type="ECO:0000313" key="1">
    <source>
        <dbReference type="EMBL" id="QZP37493.1"/>
    </source>
</evidence>
<dbReference type="GeneID" id="67179405"/>
<dbReference type="SUPFAM" id="SSF57903">
    <property type="entry name" value="FYVE/PHD zinc finger"/>
    <property type="match status" value="1"/>
</dbReference>
<dbReference type="KEGG" id="hmp:K6T50_14645"/>
<dbReference type="InterPro" id="IPR011011">
    <property type="entry name" value="Znf_FYVE_PHD"/>
</dbReference>
<keyword evidence="2" id="KW-1185">Reference proteome</keyword>
<dbReference type="EMBL" id="CP081958">
    <property type="protein sequence ID" value="QZP37493.1"/>
    <property type="molecule type" value="Genomic_DNA"/>
</dbReference>